<dbReference type="SMART" id="SM00360">
    <property type="entry name" value="RRM"/>
    <property type="match status" value="1"/>
</dbReference>
<feature type="compositionally biased region" description="Basic and acidic residues" evidence="5">
    <location>
        <begin position="61"/>
        <end position="73"/>
    </location>
</feature>
<dbReference type="InterPro" id="IPR035979">
    <property type="entry name" value="RBD_domain_sf"/>
</dbReference>
<evidence type="ECO:0000256" key="4">
    <source>
        <dbReference type="PROSITE-ProRule" id="PRU00176"/>
    </source>
</evidence>
<keyword evidence="3" id="KW-0539">Nucleus</keyword>
<dbReference type="EMBL" id="JAUESC010000380">
    <property type="protein sequence ID" value="KAK0592799.1"/>
    <property type="molecule type" value="Genomic_DNA"/>
</dbReference>
<feature type="region of interest" description="Disordered" evidence="5">
    <location>
        <begin position="55"/>
        <end position="87"/>
    </location>
</feature>
<dbReference type="PROSITE" id="PS50102">
    <property type="entry name" value="RRM"/>
    <property type="match status" value="1"/>
</dbReference>
<reference evidence="7" key="1">
    <citation type="journal article" date="2022" name="Plant J.">
        <title>Strategies of tolerance reflected in two North American maple genomes.</title>
        <authorList>
            <person name="McEvoy S.L."/>
            <person name="Sezen U.U."/>
            <person name="Trouern-Trend A."/>
            <person name="McMahon S.M."/>
            <person name="Schaberg P.G."/>
            <person name="Yang J."/>
            <person name="Wegrzyn J.L."/>
            <person name="Swenson N.G."/>
        </authorList>
    </citation>
    <scope>NUCLEOTIDE SEQUENCE</scope>
    <source>
        <strain evidence="7">NS2018</strain>
    </source>
</reference>
<keyword evidence="8" id="KW-1185">Reference proteome</keyword>
<protein>
    <recommendedName>
        <fullName evidence="6">RRM domain-containing protein</fullName>
    </recommendedName>
</protein>
<dbReference type="CDD" id="cd12307">
    <property type="entry name" value="RRM_NIFK_like"/>
    <property type="match status" value="1"/>
</dbReference>
<reference evidence="7" key="2">
    <citation type="submission" date="2023-06" db="EMBL/GenBank/DDBJ databases">
        <authorList>
            <person name="Swenson N.G."/>
            <person name="Wegrzyn J.L."/>
            <person name="Mcevoy S.L."/>
        </authorList>
    </citation>
    <scope>NUCLEOTIDE SEQUENCE</scope>
    <source>
        <strain evidence="7">NS2018</strain>
        <tissue evidence="7">Leaf</tissue>
    </source>
</reference>
<dbReference type="InterPro" id="IPR000504">
    <property type="entry name" value="RRM_dom"/>
</dbReference>
<evidence type="ECO:0000256" key="2">
    <source>
        <dbReference type="ARBA" id="ARBA00022884"/>
    </source>
</evidence>
<proteinExistence type="predicted"/>
<gene>
    <name evidence="7" type="ORF">LWI29_025562</name>
</gene>
<evidence type="ECO:0000256" key="1">
    <source>
        <dbReference type="ARBA" id="ARBA00004604"/>
    </source>
</evidence>
<keyword evidence="2 4" id="KW-0694">RNA-binding</keyword>
<evidence type="ECO:0000313" key="7">
    <source>
        <dbReference type="EMBL" id="KAK0592799.1"/>
    </source>
</evidence>
<dbReference type="SUPFAM" id="SSF54928">
    <property type="entry name" value="RNA-binding domain, RBD"/>
    <property type="match status" value="1"/>
</dbReference>
<evidence type="ECO:0000256" key="5">
    <source>
        <dbReference type="SAM" id="MobiDB-lite"/>
    </source>
</evidence>
<evidence type="ECO:0000256" key="3">
    <source>
        <dbReference type="ARBA" id="ARBA00023242"/>
    </source>
</evidence>
<evidence type="ECO:0000259" key="6">
    <source>
        <dbReference type="PROSITE" id="PS50102"/>
    </source>
</evidence>
<dbReference type="Proteomes" id="UP001168877">
    <property type="component" value="Unassembled WGS sequence"/>
</dbReference>
<sequence>MSWYGDMRVDYIKIDVNQHGVEIRVDYVEVNVNQYEVEIYELIKINLQKDSMAPNIQPKRKVPEGEGDAEKLARASSTKQSSRKNNERFSTHSLLKVGYNTLNTKCTDFSSTAKHKAPKSSTFDTLWVASKLKFLVITSPPKSITLILAHLHLPAQLPKRMMIPVFQFTCPSLFSICLKLSMPMKNFLSAQNDEDLNGCNTPLNMSIQYFYGLCRGRHKPTWNGDMRNGYVKVNVDQREMEMRDGYVDLRGVEICETIMLSEMGIKQKKAFKKNLKKANSKSLVSANKNDAADFLPLEGGPGRKLPQEKPLVNKATVLYIGRIPHGFYEKEMQAFFSQFGVIKRLRIARNKKTGKSKHFGFIEFQDPEVAEVVADTMQGYLLFEHLLQVHLILPENVHPKLWKGFNPRFKPVDFVQEERKRQNKERTLMEHKKLVDKILKRDQKRRKRIEAAGIEYECPEIVGGVMPTPKRIKFDED</sequence>
<dbReference type="PANTHER" id="PTHR46754">
    <property type="entry name" value="MKI67 FHA DOMAIN-INTERACTING NUCLEOLAR PHOSPHOPROTEIN"/>
    <property type="match status" value="1"/>
</dbReference>
<feature type="domain" description="RRM" evidence="6">
    <location>
        <begin position="316"/>
        <end position="394"/>
    </location>
</feature>
<dbReference type="GO" id="GO:0005730">
    <property type="term" value="C:nucleolus"/>
    <property type="evidence" value="ECO:0007669"/>
    <property type="project" value="UniProtKB-SubCell"/>
</dbReference>
<organism evidence="7 8">
    <name type="scientific">Acer saccharum</name>
    <name type="common">Sugar maple</name>
    <dbReference type="NCBI Taxonomy" id="4024"/>
    <lineage>
        <taxon>Eukaryota</taxon>
        <taxon>Viridiplantae</taxon>
        <taxon>Streptophyta</taxon>
        <taxon>Embryophyta</taxon>
        <taxon>Tracheophyta</taxon>
        <taxon>Spermatophyta</taxon>
        <taxon>Magnoliopsida</taxon>
        <taxon>eudicotyledons</taxon>
        <taxon>Gunneridae</taxon>
        <taxon>Pentapetalae</taxon>
        <taxon>rosids</taxon>
        <taxon>malvids</taxon>
        <taxon>Sapindales</taxon>
        <taxon>Sapindaceae</taxon>
        <taxon>Hippocastanoideae</taxon>
        <taxon>Acereae</taxon>
        <taxon>Acer</taxon>
    </lineage>
</organism>
<dbReference type="Gene3D" id="3.30.70.330">
    <property type="match status" value="1"/>
</dbReference>
<comment type="subcellular location">
    <subcellularLocation>
        <location evidence="1">Nucleus</location>
        <location evidence="1">Nucleolus</location>
    </subcellularLocation>
</comment>
<comment type="caution">
    <text evidence="7">The sequence shown here is derived from an EMBL/GenBank/DDBJ whole genome shotgun (WGS) entry which is preliminary data.</text>
</comment>
<dbReference type="AlphaFoldDB" id="A0AA39SQB4"/>
<dbReference type="GO" id="GO:0003723">
    <property type="term" value="F:RNA binding"/>
    <property type="evidence" value="ECO:0007669"/>
    <property type="project" value="UniProtKB-UniRule"/>
</dbReference>
<name>A0AA39SQB4_ACESA</name>
<dbReference type="InterPro" id="IPR012677">
    <property type="entry name" value="Nucleotide-bd_a/b_plait_sf"/>
</dbReference>
<accession>A0AA39SQB4</accession>
<evidence type="ECO:0000313" key="8">
    <source>
        <dbReference type="Proteomes" id="UP001168877"/>
    </source>
</evidence>
<dbReference type="Pfam" id="PF00076">
    <property type="entry name" value="RRM_1"/>
    <property type="match status" value="1"/>
</dbReference>